<gene>
    <name evidence="2" type="ORF">ALECFALPRED_005235</name>
</gene>
<dbReference type="OrthoDB" id="5421637at2759"/>
<feature type="chain" id="PRO_5034119328" evidence="1">
    <location>
        <begin position="19"/>
        <end position="252"/>
    </location>
</feature>
<feature type="signal peptide" evidence="1">
    <location>
        <begin position="1"/>
        <end position="18"/>
    </location>
</feature>
<comment type="caution">
    <text evidence="2">The sequence shown here is derived from an EMBL/GenBank/DDBJ whole genome shotgun (WGS) entry which is preliminary data.</text>
</comment>
<keyword evidence="3" id="KW-1185">Reference proteome</keyword>
<organism evidence="2 3">
    <name type="scientific">Alectoria fallacina</name>
    <dbReference type="NCBI Taxonomy" id="1903189"/>
    <lineage>
        <taxon>Eukaryota</taxon>
        <taxon>Fungi</taxon>
        <taxon>Dikarya</taxon>
        <taxon>Ascomycota</taxon>
        <taxon>Pezizomycotina</taxon>
        <taxon>Lecanoromycetes</taxon>
        <taxon>OSLEUM clade</taxon>
        <taxon>Lecanoromycetidae</taxon>
        <taxon>Lecanorales</taxon>
        <taxon>Lecanorineae</taxon>
        <taxon>Parmeliaceae</taxon>
        <taxon>Alectoria</taxon>
    </lineage>
</organism>
<dbReference type="Proteomes" id="UP000664203">
    <property type="component" value="Unassembled WGS sequence"/>
</dbReference>
<evidence type="ECO:0000256" key="1">
    <source>
        <dbReference type="SAM" id="SignalP"/>
    </source>
</evidence>
<evidence type="ECO:0000313" key="3">
    <source>
        <dbReference type="Proteomes" id="UP000664203"/>
    </source>
</evidence>
<protein>
    <submittedName>
        <fullName evidence="2">Uncharacterized protein</fullName>
    </submittedName>
</protein>
<name>A0A8H3FZS7_9LECA</name>
<reference evidence="2" key="1">
    <citation type="submission" date="2021-03" db="EMBL/GenBank/DDBJ databases">
        <authorList>
            <person name="Tagirdzhanova G."/>
        </authorList>
    </citation>
    <scope>NUCLEOTIDE SEQUENCE</scope>
</reference>
<dbReference type="AlphaFoldDB" id="A0A8H3FZS7"/>
<accession>A0A8H3FZS7</accession>
<proteinExistence type="predicted"/>
<evidence type="ECO:0000313" key="2">
    <source>
        <dbReference type="EMBL" id="CAF9932189.1"/>
    </source>
</evidence>
<keyword evidence="1" id="KW-0732">Signal</keyword>
<sequence length="252" mass="26193">MKIVSILWLFLAVIGTAAQDSSPFSIFNQTGRLPDGCIDGYSAGSDTVLYTVPYTYAKVLSIIGSYKNLTWSGNPDDTVTLNGTDNEVGTARTYETSGAHVVETITVYDKPALGPYEEIHTLAPLSIATYNVSFYADYDGTTANLICNGEATALNFTINFCATNVSTATAVLQRLHMTDAQTLGVFLGNQSFTSCAAINSTSKSNTASISTSSKITTAMGSCPTPAAFTGGAGALSASSVFVGIVALAAGFT</sequence>
<dbReference type="EMBL" id="CAJPDR010000323">
    <property type="protein sequence ID" value="CAF9932189.1"/>
    <property type="molecule type" value="Genomic_DNA"/>
</dbReference>